<evidence type="ECO:0000313" key="2">
    <source>
        <dbReference type="Proteomes" id="UP000800039"/>
    </source>
</evidence>
<dbReference type="RefSeq" id="XP_040791561.1">
    <property type="nucleotide sequence ID" value="XM_040936710.1"/>
</dbReference>
<organism evidence="1 2">
    <name type="scientific">Cucurbitaria berberidis CBS 394.84</name>
    <dbReference type="NCBI Taxonomy" id="1168544"/>
    <lineage>
        <taxon>Eukaryota</taxon>
        <taxon>Fungi</taxon>
        <taxon>Dikarya</taxon>
        <taxon>Ascomycota</taxon>
        <taxon>Pezizomycotina</taxon>
        <taxon>Dothideomycetes</taxon>
        <taxon>Pleosporomycetidae</taxon>
        <taxon>Pleosporales</taxon>
        <taxon>Pleosporineae</taxon>
        <taxon>Cucurbitariaceae</taxon>
        <taxon>Cucurbitaria</taxon>
    </lineage>
</organism>
<reference evidence="1" key="1">
    <citation type="submission" date="2020-01" db="EMBL/GenBank/DDBJ databases">
        <authorList>
            <consortium name="DOE Joint Genome Institute"/>
            <person name="Haridas S."/>
            <person name="Albert R."/>
            <person name="Binder M."/>
            <person name="Bloem J."/>
            <person name="Labutti K."/>
            <person name="Salamov A."/>
            <person name="Andreopoulos B."/>
            <person name="Baker S.E."/>
            <person name="Barry K."/>
            <person name="Bills G."/>
            <person name="Bluhm B.H."/>
            <person name="Cannon C."/>
            <person name="Castanera R."/>
            <person name="Culley D.E."/>
            <person name="Daum C."/>
            <person name="Ezra D."/>
            <person name="Gonzalez J.B."/>
            <person name="Henrissat B."/>
            <person name="Kuo A."/>
            <person name="Liang C."/>
            <person name="Lipzen A."/>
            <person name="Lutzoni F."/>
            <person name="Magnuson J."/>
            <person name="Mondo S."/>
            <person name="Nolan M."/>
            <person name="Ohm R."/>
            <person name="Pangilinan J."/>
            <person name="Park H.-J."/>
            <person name="Ramirez L."/>
            <person name="Alfaro M."/>
            <person name="Sun H."/>
            <person name="Tritt A."/>
            <person name="Yoshinaga Y."/>
            <person name="Zwiers L.-H."/>
            <person name="Turgeon B.G."/>
            <person name="Goodwin S.B."/>
            <person name="Spatafora J.W."/>
            <person name="Crous P.W."/>
            <person name="Grigoriev I.V."/>
        </authorList>
    </citation>
    <scope>NUCLEOTIDE SEQUENCE</scope>
    <source>
        <strain evidence="1">CBS 394.84</strain>
    </source>
</reference>
<gene>
    <name evidence="1" type="ORF">K460DRAFT_404251</name>
</gene>
<sequence>MLRQEPGATQLGLADRGLLSLVDELLLNIIDQIDSHKTLCNLAATCIRFQGLVEPYVWRNLLVLRGAHARSIAVALDSREERVDYIKELSIRYKDDYKDGIAELNHFMGLMGKLRHLTLESPCPNNSEWRSGVYFDGWSTIDYTNLLTSAVYPRQGLPLALPCLQSLTLHSHGAGDRKFSLGRAVAMFRHPTLRKITLSCLNFDGNMSLDDIPEDDRKSTPLQSLTLVECNVHVPFLAVVLSLPKALKELSIGERLHTFPECEPSMNPSTRTSSKQFLVALQQQAHSLQRLTHIGGHIGYQTPREIDPEGSTRLQSLTRLEHLELGLESSLYYYLRQNGFPPALKTLKMLDTAISLNASHDLRSLLEIVFRSLTSLVTEHLPAYLPKDFTLHMNFADHPFFSQLFFMEEVEEQNHIIATYFLNRPTVYKIATILKSSNSRFCISREKFSSGMSYIPPYMHGEELPVEEMMYDSDDYWRFNGYDYQTMDDEQLRGDFREQNRLFLCINCREHGLGVDQCLHLGDGSACLPCRIVHARACVYERIANEDTVSPVDLEAD</sequence>
<keyword evidence="2" id="KW-1185">Reference proteome</keyword>
<proteinExistence type="predicted"/>
<dbReference type="AlphaFoldDB" id="A0A9P4GM97"/>
<comment type="caution">
    <text evidence="1">The sequence shown here is derived from an EMBL/GenBank/DDBJ whole genome shotgun (WGS) entry which is preliminary data.</text>
</comment>
<evidence type="ECO:0008006" key="3">
    <source>
        <dbReference type="Google" id="ProtNLM"/>
    </source>
</evidence>
<dbReference type="InterPro" id="IPR032675">
    <property type="entry name" value="LRR_dom_sf"/>
</dbReference>
<dbReference type="OrthoDB" id="2522477at2759"/>
<protein>
    <recommendedName>
        <fullName evidence="3">F-box domain-containing protein</fullName>
    </recommendedName>
</protein>
<accession>A0A9P4GM97</accession>
<dbReference type="GeneID" id="63853960"/>
<name>A0A9P4GM97_9PLEO</name>
<dbReference type="Gene3D" id="3.80.10.10">
    <property type="entry name" value="Ribonuclease Inhibitor"/>
    <property type="match status" value="1"/>
</dbReference>
<dbReference type="SUPFAM" id="SSF52047">
    <property type="entry name" value="RNI-like"/>
    <property type="match status" value="1"/>
</dbReference>
<dbReference type="EMBL" id="ML976615">
    <property type="protein sequence ID" value="KAF1848998.1"/>
    <property type="molecule type" value="Genomic_DNA"/>
</dbReference>
<evidence type="ECO:0000313" key="1">
    <source>
        <dbReference type="EMBL" id="KAF1848998.1"/>
    </source>
</evidence>
<dbReference type="Proteomes" id="UP000800039">
    <property type="component" value="Unassembled WGS sequence"/>
</dbReference>